<evidence type="ECO:0000313" key="6">
    <source>
        <dbReference type="Proteomes" id="UP001487305"/>
    </source>
</evidence>
<dbReference type="EMBL" id="JBBNOP010000010">
    <property type="protein sequence ID" value="MEQ3363685.1"/>
    <property type="molecule type" value="Genomic_DNA"/>
</dbReference>
<dbReference type="Pfam" id="PF00005">
    <property type="entry name" value="ABC_tran"/>
    <property type="match status" value="1"/>
</dbReference>
<keyword evidence="2" id="KW-0547">Nucleotide-binding</keyword>
<proteinExistence type="predicted"/>
<sequence>MTRCLVRGPRGSGRVASVATRPFFEFPKRRCCRIGNGELITLLGPNGSGKSTLLNCIMNLLEPQAGSIVLDGLPVGRMGHRDIAQRVVYVPQSTNVSFAYTVRDYVAMGRAPFLKMYSSPSPEDYAKVDRALDRLGVSDLAARSYNELSGGQRQLVDVARALAQDPRLILFDEPTSALDYGNQIKVLRMVKELSCEGYAIVMTTHNPDHPILLDSSVCLLDRDGCLTKGIVDEIMQEDRLEAVYQSEMVIRYVEDARRRVCMTARF</sequence>
<evidence type="ECO:0000256" key="2">
    <source>
        <dbReference type="ARBA" id="ARBA00022741"/>
    </source>
</evidence>
<dbReference type="Proteomes" id="UP001487305">
    <property type="component" value="Unassembled WGS sequence"/>
</dbReference>
<dbReference type="InterPro" id="IPR017871">
    <property type="entry name" value="ABC_transporter-like_CS"/>
</dbReference>
<dbReference type="InterPro" id="IPR027417">
    <property type="entry name" value="P-loop_NTPase"/>
</dbReference>
<keyword evidence="1" id="KW-0813">Transport</keyword>
<evidence type="ECO:0000256" key="3">
    <source>
        <dbReference type="ARBA" id="ARBA00022840"/>
    </source>
</evidence>
<accession>A0ABV1JF28</accession>
<evidence type="ECO:0000313" key="5">
    <source>
        <dbReference type="EMBL" id="MEQ3363685.1"/>
    </source>
</evidence>
<dbReference type="PROSITE" id="PS00211">
    <property type="entry name" value="ABC_TRANSPORTER_1"/>
    <property type="match status" value="1"/>
</dbReference>
<dbReference type="SMART" id="SM00382">
    <property type="entry name" value="AAA"/>
    <property type="match status" value="1"/>
</dbReference>
<dbReference type="RefSeq" id="WP_349227758.1">
    <property type="nucleotide sequence ID" value="NZ_JBBNOP010000010.1"/>
</dbReference>
<dbReference type="InterPro" id="IPR003593">
    <property type="entry name" value="AAA+_ATPase"/>
</dbReference>
<comment type="caution">
    <text evidence="5">The sequence shown here is derived from an EMBL/GenBank/DDBJ whole genome shotgun (WGS) entry which is preliminary data.</text>
</comment>
<keyword evidence="6" id="KW-1185">Reference proteome</keyword>
<dbReference type="PROSITE" id="PS50893">
    <property type="entry name" value="ABC_TRANSPORTER_2"/>
    <property type="match status" value="1"/>
</dbReference>
<protein>
    <submittedName>
        <fullName evidence="5">ABC transporter ATP-binding protein</fullName>
    </submittedName>
</protein>
<dbReference type="Gene3D" id="3.40.50.300">
    <property type="entry name" value="P-loop containing nucleotide triphosphate hydrolases"/>
    <property type="match status" value="1"/>
</dbReference>
<dbReference type="SUPFAM" id="SSF52540">
    <property type="entry name" value="P-loop containing nucleoside triphosphate hydrolases"/>
    <property type="match status" value="1"/>
</dbReference>
<reference evidence="5 6" key="1">
    <citation type="submission" date="2024-04" db="EMBL/GenBank/DDBJ databases">
        <title>Human intestinal bacterial collection.</title>
        <authorList>
            <person name="Pauvert C."/>
            <person name="Hitch T.C.A."/>
            <person name="Clavel T."/>
        </authorList>
    </citation>
    <scope>NUCLEOTIDE SEQUENCE [LARGE SCALE GENOMIC DNA]</scope>
    <source>
        <strain evidence="5 6">CLA-KB-H42</strain>
    </source>
</reference>
<dbReference type="InterPro" id="IPR003439">
    <property type="entry name" value="ABC_transporter-like_ATP-bd"/>
</dbReference>
<dbReference type="PANTHER" id="PTHR42734">
    <property type="entry name" value="METAL TRANSPORT SYSTEM ATP-BINDING PROTEIN TM_0124-RELATED"/>
    <property type="match status" value="1"/>
</dbReference>
<dbReference type="GO" id="GO:0005524">
    <property type="term" value="F:ATP binding"/>
    <property type="evidence" value="ECO:0007669"/>
    <property type="project" value="UniProtKB-KW"/>
</dbReference>
<evidence type="ECO:0000256" key="1">
    <source>
        <dbReference type="ARBA" id="ARBA00022448"/>
    </source>
</evidence>
<gene>
    <name evidence="5" type="ORF">AAA083_11935</name>
</gene>
<evidence type="ECO:0000259" key="4">
    <source>
        <dbReference type="PROSITE" id="PS50893"/>
    </source>
</evidence>
<feature type="domain" description="ABC transporter" evidence="4">
    <location>
        <begin position="6"/>
        <end position="253"/>
    </location>
</feature>
<keyword evidence="3 5" id="KW-0067">ATP-binding</keyword>
<dbReference type="InterPro" id="IPR050153">
    <property type="entry name" value="Metal_Ion_Import_ABC"/>
</dbReference>
<name>A0ABV1JF28_9ACTN</name>
<dbReference type="PANTHER" id="PTHR42734:SF19">
    <property type="entry name" value="IRON COMPOUNDS ABC TRANSPORTER, ATP-BINDING PROTEIN"/>
    <property type="match status" value="1"/>
</dbReference>
<organism evidence="5 6">
    <name type="scientific">Raoultibacter massiliensis</name>
    <dbReference type="NCBI Taxonomy" id="1852371"/>
    <lineage>
        <taxon>Bacteria</taxon>
        <taxon>Bacillati</taxon>
        <taxon>Actinomycetota</taxon>
        <taxon>Coriobacteriia</taxon>
        <taxon>Eggerthellales</taxon>
        <taxon>Eggerthellaceae</taxon>
        <taxon>Raoultibacter</taxon>
    </lineage>
</organism>